<dbReference type="AlphaFoldDB" id="A0A9P6SV94"/>
<organism evidence="1 2">
    <name type="scientific">Modicella reniformis</name>
    <dbReference type="NCBI Taxonomy" id="1440133"/>
    <lineage>
        <taxon>Eukaryota</taxon>
        <taxon>Fungi</taxon>
        <taxon>Fungi incertae sedis</taxon>
        <taxon>Mucoromycota</taxon>
        <taxon>Mortierellomycotina</taxon>
        <taxon>Mortierellomycetes</taxon>
        <taxon>Mortierellales</taxon>
        <taxon>Mortierellaceae</taxon>
        <taxon>Modicella</taxon>
    </lineage>
</organism>
<dbReference type="OrthoDB" id="14339at2759"/>
<proteinExistence type="predicted"/>
<gene>
    <name evidence="1" type="ORF">BGZ65_002976</name>
</gene>
<dbReference type="Proteomes" id="UP000749646">
    <property type="component" value="Unassembled WGS sequence"/>
</dbReference>
<dbReference type="EMBL" id="JAAAHW010000048">
    <property type="protein sequence ID" value="KAG0006840.1"/>
    <property type="molecule type" value="Genomic_DNA"/>
</dbReference>
<accession>A0A9P6SV94</accession>
<protein>
    <submittedName>
        <fullName evidence="1">Uncharacterized protein</fullName>
    </submittedName>
</protein>
<evidence type="ECO:0000313" key="1">
    <source>
        <dbReference type="EMBL" id="KAG0006840.1"/>
    </source>
</evidence>
<evidence type="ECO:0000313" key="2">
    <source>
        <dbReference type="Proteomes" id="UP000749646"/>
    </source>
</evidence>
<reference evidence="1" key="1">
    <citation type="journal article" date="2020" name="Fungal Divers.">
        <title>Resolving the Mortierellaceae phylogeny through synthesis of multi-gene phylogenetics and phylogenomics.</title>
        <authorList>
            <person name="Vandepol N."/>
            <person name="Liber J."/>
            <person name="Desiro A."/>
            <person name="Na H."/>
            <person name="Kennedy M."/>
            <person name="Barry K."/>
            <person name="Grigoriev I.V."/>
            <person name="Miller A.N."/>
            <person name="O'Donnell K."/>
            <person name="Stajich J.E."/>
            <person name="Bonito G."/>
        </authorList>
    </citation>
    <scope>NUCLEOTIDE SEQUENCE</scope>
    <source>
        <strain evidence="1">MES-2147</strain>
    </source>
</reference>
<keyword evidence="2" id="KW-1185">Reference proteome</keyword>
<name>A0A9P6SV94_9FUNG</name>
<comment type="caution">
    <text evidence="1">The sequence shown here is derived from an EMBL/GenBank/DDBJ whole genome shotgun (WGS) entry which is preliminary data.</text>
</comment>
<sequence length="86" mass="9876">MPFNLDYVVTAATLCNIIAQVYEKLPPHLQEEHIWALLTIESFQKIDARLKTKKEEQAEVAKTIPCEKYDSSRTEDGAHFRGKTVK</sequence>